<keyword evidence="3 6" id="KW-0812">Transmembrane</keyword>
<sequence length="772" mass="86202">MTKIKSKFSQNPIRSWCIHQSLDYPWRTIIISLLVTLLVGSGVKFFLIDDDMMKILPKNLESRISWEAIQDEFGSTEVIFIAFGNEGESIFNPEAIATLWDLTEALETGKQIEELNSIATATRMDNLDGFMEVDDLQPERNLSQEEINDLKEYLDKNTVVKKRFVSEDDQYFLITVQPYNSEGLNLFRDELVTIADPILAGYEVHYGGQAYVTGTMPAMIREDVQDLMKVGILIMVMVLLLNLRSVPGVAMVFMVIGLSLFAMIGAMGWIYQLTGSDRFLFTLANTSMPIILLTIANSDGVHVVSKFFRELRAKHEVRLALGSTMDSLLVPIFLTSVTTIAAFATMTLSPLEPLFGYGITIGIGIAWAWFLSSLMLPAVISLKKWNLKSKAITELSIFEKVINKLGKIVLTHPKYVFSAGAIIVLIGLFGISKVVVDVNMSKFFKPGTEIRDTMDFMDEKMAGTVDIRVRVMGDMKDPQTLSSMRTLQKKMEENEKVTTSFSIANVVEQMHRTVMDDNPKYETIPDNREKVNNLFTVYSMSGDLDDFSSIVDYDYKTGLITAFSKVMSTDEIFAYVEKMNGHVKTTMDRNLIVDFTGMIVILRDLVIMIVRSSAISIIFSLIVIGIIASIFFKRILWGMLAVIPLTSAVIINFGFMGYFGIELSHITAILSSIIIGVGVDFAVHYIAQFRRLSRIIDANKLSREVVDDVGYPIILDAASNMGFGALLLSAFVPIQYIGGLTVFAMVSTSIGTLTVLSALAELLKQRLIERNV</sequence>
<keyword evidence="2" id="KW-1003">Cell membrane</keyword>
<keyword evidence="4 6" id="KW-1133">Transmembrane helix</keyword>
<keyword evidence="5 6" id="KW-0472">Membrane</keyword>
<dbReference type="PROSITE" id="PS50156">
    <property type="entry name" value="SSD"/>
    <property type="match status" value="1"/>
</dbReference>
<feature type="transmembrane region" description="Helical" evidence="6">
    <location>
        <begin position="666"/>
        <end position="687"/>
    </location>
</feature>
<feature type="transmembrane region" description="Helical" evidence="6">
    <location>
        <begin position="615"/>
        <end position="632"/>
    </location>
</feature>
<dbReference type="InterPro" id="IPR050545">
    <property type="entry name" value="Mycobact_MmpL"/>
</dbReference>
<feature type="transmembrane region" description="Helical" evidence="6">
    <location>
        <begin position="29"/>
        <end position="48"/>
    </location>
</feature>
<feature type="transmembrane region" description="Helical" evidence="6">
    <location>
        <begin position="249"/>
        <end position="271"/>
    </location>
</feature>
<accession>A0A160VIW0</accession>
<feature type="transmembrane region" description="Helical" evidence="6">
    <location>
        <begin position="737"/>
        <end position="760"/>
    </location>
</feature>
<dbReference type="AlphaFoldDB" id="A0A160VIW0"/>
<dbReference type="InterPro" id="IPR004869">
    <property type="entry name" value="MMPL_dom"/>
</dbReference>
<feature type="domain" description="SSD" evidence="7">
    <location>
        <begin position="288"/>
        <end position="382"/>
    </location>
</feature>
<dbReference type="InterPro" id="IPR000731">
    <property type="entry name" value="SSD"/>
</dbReference>
<evidence type="ECO:0000313" key="8">
    <source>
        <dbReference type="EMBL" id="CUV10149.1"/>
    </source>
</evidence>
<evidence type="ECO:0000256" key="2">
    <source>
        <dbReference type="ARBA" id="ARBA00022475"/>
    </source>
</evidence>
<evidence type="ECO:0000256" key="3">
    <source>
        <dbReference type="ARBA" id="ARBA00022692"/>
    </source>
</evidence>
<evidence type="ECO:0000256" key="5">
    <source>
        <dbReference type="ARBA" id="ARBA00023136"/>
    </source>
</evidence>
<dbReference type="PANTHER" id="PTHR33406:SF13">
    <property type="entry name" value="MEMBRANE PROTEIN YDFJ"/>
    <property type="match status" value="1"/>
</dbReference>
<evidence type="ECO:0000259" key="7">
    <source>
        <dbReference type="PROSITE" id="PS50156"/>
    </source>
</evidence>
<organism evidence="8">
    <name type="scientific">hydrothermal vent metagenome</name>
    <dbReference type="NCBI Taxonomy" id="652676"/>
    <lineage>
        <taxon>unclassified sequences</taxon>
        <taxon>metagenomes</taxon>
        <taxon>ecological metagenomes</taxon>
    </lineage>
</organism>
<feature type="transmembrane region" description="Helical" evidence="6">
    <location>
        <begin position="639"/>
        <end position="660"/>
    </location>
</feature>
<feature type="transmembrane region" description="Helical" evidence="6">
    <location>
        <begin position="415"/>
        <end position="436"/>
    </location>
</feature>
<evidence type="ECO:0000256" key="4">
    <source>
        <dbReference type="ARBA" id="ARBA00022989"/>
    </source>
</evidence>
<evidence type="ECO:0000256" key="6">
    <source>
        <dbReference type="SAM" id="Phobius"/>
    </source>
</evidence>
<feature type="transmembrane region" description="Helical" evidence="6">
    <location>
        <begin position="708"/>
        <end position="731"/>
    </location>
</feature>
<feature type="transmembrane region" description="Helical" evidence="6">
    <location>
        <begin position="328"/>
        <end position="348"/>
    </location>
</feature>
<comment type="subcellular location">
    <subcellularLocation>
        <location evidence="1">Cell membrane</location>
        <topology evidence="1">Multi-pass membrane protein</topology>
    </subcellularLocation>
</comment>
<dbReference type="Gene3D" id="1.20.1640.10">
    <property type="entry name" value="Multidrug efflux transporter AcrB transmembrane domain"/>
    <property type="match status" value="2"/>
</dbReference>
<evidence type="ECO:0000256" key="1">
    <source>
        <dbReference type="ARBA" id="ARBA00004651"/>
    </source>
</evidence>
<dbReference type="GO" id="GO:0005886">
    <property type="term" value="C:plasma membrane"/>
    <property type="evidence" value="ECO:0007669"/>
    <property type="project" value="UniProtKB-SubCell"/>
</dbReference>
<gene>
    <name evidence="8" type="ORF">MGWOODY_Mmi174</name>
</gene>
<protein>
    <submittedName>
        <fullName evidence="8">Membrane protein</fullName>
    </submittedName>
</protein>
<dbReference type="SUPFAM" id="SSF82866">
    <property type="entry name" value="Multidrug efflux transporter AcrB transmembrane domain"/>
    <property type="match status" value="2"/>
</dbReference>
<feature type="transmembrane region" description="Helical" evidence="6">
    <location>
        <begin position="355"/>
        <end position="380"/>
    </location>
</feature>
<dbReference type="Pfam" id="PF03176">
    <property type="entry name" value="MMPL"/>
    <property type="match status" value="2"/>
</dbReference>
<name>A0A160VIW0_9ZZZZ</name>
<proteinExistence type="predicted"/>
<reference evidence="8" key="1">
    <citation type="submission" date="2015-10" db="EMBL/GenBank/DDBJ databases">
        <authorList>
            <person name="Gilbert D.G."/>
        </authorList>
    </citation>
    <scope>NUCLEOTIDE SEQUENCE</scope>
</reference>
<dbReference type="EMBL" id="FAXC01000369">
    <property type="protein sequence ID" value="CUV10149.1"/>
    <property type="molecule type" value="Genomic_DNA"/>
</dbReference>
<dbReference type="PANTHER" id="PTHR33406">
    <property type="entry name" value="MEMBRANE PROTEIN MJ1562-RELATED"/>
    <property type="match status" value="1"/>
</dbReference>